<comment type="caution">
    <text evidence="1">The sequence shown here is derived from an EMBL/GenBank/DDBJ whole genome shotgun (WGS) entry which is preliminary data.</text>
</comment>
<keyword evidence="2" id="KW-1185">Reference proteome</keyword>
<name>A0ACB5R871_9CLOT</name>
<protein>
    <submittedName>
        <fullName evidence="1">Uncharacterized protein</fullName>
    </submittedName>
</protein>
<organism evidence="1 2">
    <name type="scientific">Inconstantimicrobium mannanitabidum</name>
    <dbReference type="NCBI Taxonomy" id="1604901"/>
    <lineage>
        <taxon>Bacteria</taxon>
        <taxon>Bacillati</taxon>
        <taxon>Bacillota</taxon>
        <taxon>Clostridia</taxon>
        <taxon>Eubacteriales</taxon>
        <taxon>Clostridiaceae</taxon>
        <taxon>Inconstantimicrobium</taxon>
    </lineage>
</organism>
<dbReference type="Proteomes" id="UP001058074">
    <property type="component" value="Unassembled WGS sequence"/>
</dbReference>
<sequence>MKKIVFIFFTLVIMFTFAGCNNNIENNGHSSSEASGNSKNKSADEHNTVPIDNKKITPVDNEKNVTPVDNKKEAAQVEKMTTMNITVDNKIFTATIENNDTAKAFVKQLPLTVYMSDLYGNEKYNYLSSNLPGTSSCPGKINEGDLMLYGNNCLVLFYKTFNTSYSYVKLGHIDKTAGLAEAVGSGEVKVAFSVSK</sequence>
<proteinExistence type="predicted"/>
<evidence type="ECO:0000313" key="1">
    <source>
        <dbReference type="EMBL" id="GKX65224.1"/>
    </source>
</evidence>
<reference evidence="1" key="1">
    <citation type="journal article" date="2025" name="Int. J. Syst. Evol. Microbiol.">
        <title>Inconstantimicrobium mannanitabidum sp. nov., a novel member of the family Clostridiaceae isolated from anoxic soil under the treatment of reductive soil disinfestation.</title>
        <authorList>
            <person name="Ueki A."/>
            <person name="Tonouchi A."/>
            <person name="Honma S."/>
            <person name="Kaku N."/>
            <person name="Ueki K."/>
        </authorList>
    </citation>
    <scope>NUCLEOTIDE SEQUENCE</scope>
    <source>
        <strain evidence="1">TW13</strain>
    </source>
</reference>
<dbReference type="EMBL" id="BROD01000001">
    <property type="protein sequence ID" value="GKX65224.1"/>
    <property type="molecule type" value="Genomic_DNA"/>
</dbReference>
<evidence type="ECO:0000313" key="2">
    <source>
        <dbReference type="Proteomes" id="UP001058074"/>
    </source>
</evidence>
<gene>
    <name evidence="1" type="ORF">rsdtw13_04820</name>
</gene>
<accession>A0ACB5R871</accession>